<name>A0A426UAN5_9CHLR</name>
<dbReference type="PANTHER" id="PTHR43179">
    <property type="entry name" value="RHAMNOSYLTRANSFERASE WBBL"/>
    <property type="match status" value="1"/>
</dbReference>
<evidence type="ECO:0000259" key="1">
    <source>
        <dbReference type="Pfam" id="PF00535"/>
    </source>
</evidence>
<evidence type="ECO:0000313" key="3">
    <source>
        <dbReference type="Proteomes" id="UP000280307"/>
    </source>
</evidence>
<dbReference type="PANTHER" id="PTHR43179:SF7">
    <property type="entry name" value="RHAMNOSYLTRANSFERASE WBBL"/>
    <property type="match status" value="1"/>
</dbReference>
<dbReference type="EMBL" id="RSAS01000055">
    <property type="protein sequence ID" value="RRR77578.1"/>
    <property type="molecule type" value="Genomic_DNA"/>
</dbReference>
<sequence length="340" mass="38660">MIRKGGKLVSAIDLNYATTQADVQLKPILSIIIVNSDGLQDTLACLASIYQHPPQVAFEVVVVDNCSREPCLPTIGERFPQVRRLMAAARQGFAKNYNQGLRVAGGDYLLVLNNDTLISAGALDVLLEALRAEPDYAMVGPRLVGRDGVIQPVCARDLPTPLSYLVAQVLLDAGLPLGRLWQRWLVRQGTRRRSGPVPCISGACMLLRRSDLEKVGLLDEGFDFYYEDVEWCHRFQSYDKKVGFVAEVTITHVGDQSLSRVKVWAKRSEYLSAQRYFTHYYCLSERQQYLIWLATSFNYLMRGLIMLLAEALDKQTRYAREYILLWRWLLTQRPNGHERD</sequence>
<dbReference type="AlphaFoldDB" id="A0A426UAN5"/>
<dbReference type="Proteomes" id="UP000280307">
    <property type="component" value="Unassembled WGS sequence"/>
</dbReference>
<organism evidence="2 3">
    <name type="scientific">Candidatus Viridilinea halotolerans</name>
    <dbReference type="NCBI Taxonomy" id="2491704"/>
    <lineage>
        <taxon>Bacteria</taxon>
        <taxon>Bacillati</taxon>
        <taxon>Chloroflexota</taxon>
        <taxon>Chloroflexia</taxon>
        <taxon>Chloroflexales</taxon>
        <taxon>Chloroflexineae</taxon>
        <taxon>Oscillochloridaceae</taxon>
        <taxon>Candidatus Viridilinea</taxon>
    </lineage>
</organism>
<dbReference type="CDD" id="cd04186">
    <property type="entry name" value="GT_2_like_c"/>
    <property type="match status" value="1"/>
</dbReference>
<dbReference type="SUPFAM" id="SSF53448">
    <property type="entry name" value="Nucleotide-diphospho-sugar transferases"/>
    <property type="match status" value="1"/>
</dbReference>
<reference evidence="2 3" key="1">
    <citation type="submission" date="2018-12" db="EMBL/GenBank/DDBJ databases">
        <title>Genome Sequence of Candidatus Viridilinea halotolerans isolated from saline sulfide-rich spring.</title>
        <authorList>
            <person name="Grouzdev D.S."/>
            <person name="Burganskaya E.I."/>
            <person name="Krutkina M.S."/>
            <person name="Sukhacheva M.V."/>
            <person name="Gorlenko V.M."/>
        </authorList>
    </citation>
    <scope>NUCLEOTIDE SEQUENCE [LARGE SCALE GENOMIC DNA]</scope>
    <source>
        <strain evidence="2">Chok-6</strain>
    </source>
</reference>
<keyword evidence="2" id="KW-0808">Transferase</keyword>
<dbReference type="Pfam" id="PF00535">
    <property type="entry name" value="Glycos_transf_2"/>
    <property type="match status" value="1"/>
</dbReference>
<evidence type="ECO:0000313" key="2">
    <source>
        <dbReference type="EMBL" id="RRR77578.1"/>
    </source>
</evidence>
<gene>
    <name evidence="2" type="ORF">EI684_01340</name>
</gene>
<dbReference type="InterPro" id="IPR001173">
    <property type="entry name" value="Glyco_trans_2-like"/>
</dbReference>
<dbReference type="GO" id="GO:0016740">
    <property type="term" value="F:transferase activity"/>
    <property type="evidence" value="ECO:0007669"/>
    <property type="project" value="UniProtKB-KW"/>
</dbReference>
<feature type="domain" description="Glycosyltransferase 2-like" evidence="1">
    <location>
        <begin position="30"/>
        <end position="215"/>
    </location>
</feature>
<accession>A0A426UAN5</accession>
<comment type="caution">
    <text evidence="2">The sequence shown here is derived from an EMBL/GenBank/DDBJ whole genome shotgun (WGS) entry which is preliminary data.</text>
</comment>
<proteinExistence type="predicted"/>
<dbReference type="Gene3D" id="3.90.550.10">
    <property type="entry name" value="Spore Coat Polysaccharide Biosynthesis Protein SpsA, Chain A"/>
    <property type="match status" value="1"/>
</dbReference>
<dbReference type="InterPro" id="IPR029044">
    <property type="entry name" value="Nucleotide-diphossugar_trans"/>
</dbReference>
<protein>
    <submittedName>
        <fullName evidence="2">Glycosyltransferase family 2 protein</fullName>
    </submittedName>
</protein>